<keyword evidence="5" id="KW-0443">Lipid metabolism</keyword>
<evidence type="ECO:0000256" key="7">
    <source>
        <dbReference type="PIRSR" id="PIRSR000105-1"/>
    </source>
</evidence>
<organism evidence="10 11">
    <name type="scientific">Echinicola strongylocentroti</name>
    <dbReference type="NCBI Taxonomy" id="1795355"/>
    <lineage>
        <taxon>Bacteria</taxon>
        <taxon>Pseudomonadati</taxon>
        <taxon>Bacteroidota</taxon>
        <taxon>Cytophagia</taxon>
        <taxon>Cytophagales</taxon>
        <taxon>Cyclobacteriaceae</taxon>
        <taxon>Echinicola</taxon>
    </lineage>
</organism>
<dbReference type="PIRSF" id="PIRSF000105">
    <property type="entry name" value="HCDH"/>
    <property type="match status" value="1"/>
</dbReference>
<keyword evidence="11" id="KW-1185">Reference proteome</keyword>
<dbReference type="SUPFAM" id="SSF51735">
    <property type="entry name" value="NAD(P)-binding Rossmann-fold domains"/>
    <property type="match status" value="1"/>
</dbReference>
<dbReference type="GO" id="GO:0070403">
    <property type="term" value="F:NAD+ binding"/>
    <property type="evidence" value="ECO:0007669"/>
    <property type="project" value="InterPro"/>
</dbReference>
<evidence type="ECO:0000256" key="5">
    <source>
        <dbReference type="ARBA" id="ARBA00023098"/>
    </source>
</evidence>
<accession>A0A2Z4IIC4</accession>
<dbReference type="InterPro" id="IPR036291">
    <property type="entry name" value="NAD(P)-bd_dom_sf"/>
</dbReference>
<gene>
    <name evidence="10" type="ORF">DN752_09105</name>
</gene>
<keyword evidence="4" id="KW-0520">NAD</keyword>
<dbReference type="Pfam" id="PF02737">
    <property type="entry name" value="3HCDH_N"/>
    <property type="match status" value="1"/>
</dbReference>
<dbReference type="InterPro" id="IPR013328">
    <property type="entry name" value="6PGD_dom2"/>
</dbReference>
<dbReference type="AlphaFoldDB" id="A0A2Z4IIC4"/>
<evidence type="ECO:0000256" key="1">
    <source>
        <dbReference type="ARBA" id="ARBA00005005"/>
    </source>
</evidence>
<feature type="domain" description="3-hydroxyacyl-CoA dehydrogenase NAD binding" evidence="9">
    <location>
        <begin position="5"/>
        <end position="184"/>
    </location>
</feature>
<evidence type="ECO:0000313" key="10">
    <source>
        <dbReference type="EMBL" id="AWW30268.1"/>
    </source>
</evidence>
<reference evidence="10 11" key="1">
    <citation type="submission" date="2018-06" db="EMBL/GenBank/DDBJ databases">
        <title>Echinicola strongylocentroti sp. nov., isolated from a sea urchin Strongylocentrotus intermedius.</title>
        <authorList>
            <person name="Bae S.S."/>
        </authorList>
    </citation>
    <scope>NUCLEOTIDE SEQUENCE [LARGE SCALE GENOMIC DNA]</scope>
    <source>
        <strain evidence="10 11">MEBiC08714</strain>
    </source>
</reference>
<evidence type="ECO:0000256" key="4">
    <source>
        <dbReference type="ARBA" id="ARBA00023027"/>
    </source>
</evidence>
<evidence type="ECO:0000313" key="11">
    <source>
        <dbReference type="Proteomes" id="UP000248688"/>
    </source>
</evidence>
<dbReference type="Gene3D" id="1.10.1040.10">
    <property type="entry name" value="N-(1-d-carboxylethyl)-l-norvaline Dehydrogenase, domain 2"/>
    <property type="match status" value="1"/>
</dbReference>
<dbReference type="EC" id="1.1.1.35" evidence="10"/>
<dbReference type="KEGG" id="est:DN752_09105"/>
<evidence type="ECO:0000256" key="2">
    <source>
        <dbReference type="ARBA" id="ARBA00022832"/>
    </source>
</evidence>
<dbReference type="Proteomes" id="UP000248688">
    <property type="component" value="Chromosome"/>
</dbReference>
<dbReference type="PANTHER" id="PTHR43561">
    <property type="match status" value="1"/>
</dbReference>
<dbReference type="NCBIfam" id="NF006143">
    <property type="entry name" value="PRK08293.1"/>
    <property type="match status" value="1"/>
</dbReference>
<dbReference type="PANTHER" id="PTHR43561:SF3">
    <property type="entry name" value="HYDROXYACYL-COENZYME A DEHYDROGENASE, MITOCHONDRIAL"/>
    <property type="match status" value="1"/>
</dbReference>
<protein>
    <submittedName>
        <fullName evidence="10">3-hydroxyacyl-CoA dehydrogenase</fullName>
        <ecNumber evidence="10">1.1.1.35</ecNumber>
    </submittedName>
</protein>
<sequence>MRMKQITIAGAGTLGSQIAWQAAFCGFEVTVFDVFEEGIERGKKFHESHADHFIKERNASPEEVEKTKARLSYTTNLEDAIKDADLLNESVPEKLEIKKSFYRDVSKLAPKKTIFTTNSSTLIPSQIAEAVDRPDKFLALHFANGIWDSNIGEVMGHPGTDPEIFKQVEEFAKAIGMVPIPIHKEQNGYVFNSLLVPFLNAAIDLVAREVSDPESIDKTWMIGNRSQLGPCAFIDIIGMETAYNVNQMWGEQLQDDHRLALAAYIKENFIDKGKMGVSSGEGFYSYPNPSYKDPGFLIK</sequence>
<dbReference type="EMBL" id="CP030041">
    <property type="protein sequence ID" value="AWW30268.1"/>
    <property type="molecule type" value="Genomic_DNA"/>
</dbReference>
<evidence type="ECO:0000259" key="9">
    <source>
        <dbReference type="Pfam" id="PF02737"/>
    </source>
</evidence>
<evidence type="ECO:0000256" key="6">
    <source>
        <dbReference type="ARBA" id="ARBA00049556"/>
    </source>
</evidence>
<dbReference type="SUPFAM" id="SSF48179">
    <property type="entry name" value="6-phosphogluconate dehydrogenase C-terminal domain-like"/>
    <property type="match status" value="1"/>
</dbReference>
<dbReference type="InterPro" id="IPR022694">
    <property type="entry name" value="3-OHacyl-CoA_DH"/>
</dbReference>
<comment type="catalytic activity">
    <reaction evidence="6">
        <text>a (3S)-3-hydroxyacyl-CoA + NAD(+) = a 3-oxoacyl-CoA + NADH + H(+)</text>
        <dbReference type="Rhea" id="RHEA:22432"/>
        <dbReference type="ChEBI" id="CHEBI:15378"/>
        <dbReference type="ChEBI" id="CHEBI:57318"/>
        <dbReference type="ChEBI" id="CHEBI:57540"/>
        <dbReference type="ChEBI" id="CHEBI:57945"/>
        <dbReference type="ChEBI" id="CHEBI:90726"/>
        <dbReference type="EC" id="1.1.1.35"/>
    </reaction>
</comment>
<evidence type="ECO:0000256" key="3">
    <source>
        <dbReference type="ARBA" id="ARBA00023002"/>
    </source>
</evidence>
<keyword evidence="2" id="KW-0276">Fatty acid metabolism</keyword>
<dbReference type="InterPro" id="IPR008927">
    <property type="entry name" value="6-PGluconate_DH-like_C_sf"/>
</dbReference>
<proteinExistence type="predicted"/>
<dbReference type="InterPro" id="IPR052242">
    <property type="entry name" value="Mito_3-hydroxyacyl-CoA_DH"/>
</dbReference>
<dbReference type="Pfam" id="PF00725">
    <property type="entry name" value="3HCDH"/>
    <property type="match status" value="1"/>
</dbReference>
<dbReference type="GO" id="GO:0006635">
    <property type="term" value="P:fatty acid beta-oxidation"/>
    <property type="evidence" value="ECO:0007669"/>
    <property type="project" value="TreeGrafter"/>
</dbReference>
<evidence type="ECO:0000259" key="8">
    <source>
        <dbReference type="Pfam" id="PF00725"/>
    </source>
</evidence>
<dbReference type="InterPro" id="IPR006176">
    <property type="entry name" value="3-OHacyl-CoA_DH_NAD-bd"/>
</dbReference>
<dbReference type="OrthoDB" id="9771883at2"/>
<keyword evidence="3 10" id="KW-0560">Oxidoreductase</keyword>
<feature type="domain" description="3-hydroxyacyl-CoA dehydrogenase C-terminal" evidence="8">
    <location>
        <begin position="188"/>
        <end position="286"/>
    </location>
</feature>
<name>A0A2Z4IIC4_9BACT</name>
<dbReference type="InterPro" id="IPR006108">
    <property type="entry name" value="3HC_DH_C"/>
</dbReference>
<feature type="site" description="Important for catalytic activity" evidence="7">
    <location>
        <position position="141"/>
    </location>
</feature>
<dbReference type="GO" id="GO:0003857">
    <property type="term" value="F:(3S)-3-hydroxyacyl-CoA dehydrogenase (NAD+) activity"/>
    <property type="evidence" value="ECO:0007669"/>
    <property type="project" value="UniProtKB-EC"/>
</dbReference>
<comment type="pathway">
    <text evidence="1">Lipid metabolism; fatty acid beta-oxidation.</text>
</comment>
<dbReference type="Gene3D" id="3.40.50.720">
    <property type="entry name" value="NAD(P)-binding Rossmann-like Domain"/>
    <property type="match status" value="1"/>
</dbReference>